<feature type="non-terminal residue" evidence="1">
    <location>
        <position position="188"/>
    </location>
</feature>
<dbReference type="OrthoDB" id="10501199at2759"/>
<sequence length="188" mass="20503">MSAAEVLTTMAGSVVTSQRPTPECSRSFCEVDSIDYPNMLPMGDVSVVSYSLDDFGDWYIAGKENGVGKLWRVSCDLQSYKVVVEKNFSDIESSHDGSEVYGIADGAVYAVLATNPNEYLEIAPADSTRDYTGVAFDSDHRVLYVTGKASSSVYAFVKNGSSWKEIPGYTNDALENPTSIRYLGGYVY</sequence>
<name>A0A7J6KUK7_PERCH</name>
<keyword evidence="2" id="KW-1185">Reference proteome</keyword>
<proteinExistence type="predicted"/>
<dbReference type="AlphaFoldDB" id="A0A7J6KUK7"/>
<evidence type="ECO:0000313" key="1">
    <source>
        <dbReference type="EMBL" id="KAF4651005.1"/>
    </source>
</evidence>
<organism evidence="1 2">
    <name type="scientific">Perkinsus chesapeaki</name>
    <name type="common">Clam parasite</name>
    <name type="synonym">Perkinsus andrewsi</name>
    <dbReference type="NCBI Taxonomy" id="330153"/>
    <lineage>
        <taxon>Eukaryota</taxon>
        <taxon>Sar</taxon>
        <taxon>Alveolata</taxon>
        <taxon>Perkinsozoa</taxon>
        <taxon>Perkinsea</taxon>
        <taxon>Perkinsida</taxon>
        <taxon>Perkinsidae</taxon>
        <taxon>Perkinsus</taxon>
    </lineage>
</organism>
<dbReference type="Proteomes" id="UP000591131">
    <property type="component" value="Unassembled WGS sequence"/>
</dbReference>
<reference evidence="1 2" key="1">
    <citation type="submission" date="2020-04" db="EMBL/GenBank/DDBJ databases">
        <title>Perkinsus chesapeaki whole genome sequence.</title>
        <authorList>
            <person name="Bogema D.R."/>
        </authorList>
    </citation>
    <scope>NUCLEOTIDE SEQUENCE [LARGE SCALE GENOMIC DNA]</scope>
    <source>
        <strain evidence="1">ATCC PRA-425</strain>
    </source>
</reference>
<comment type="caution">
    <text evidence="1">The sequence shown here is derived from an EMBL/GenBank/DDBJ whole genome shotgun (WGS) entry which is preliminary data.</text>
</comment>
<gene>
    <name evidence="1" type="ORF">FOL47_000714</name>
</gene>
<dbReference type="SUPFAM" id="SSF101898">
    <property type="entry name" value="NHL repeat"/>
    <property type="match status" value="1"/>
</dbReference>
<protein>
    <submittedName>
        <fullName evidence="1">Uncharacterized protein</fullName>
    </submittedName>
</protein>
<accession>A0A7J6KUK7</accession>
<dbReference type="EMBL" id="JAAPAO010001139">
    <property type="protein sequence ID" value="KAF4651005.1"/>
    <property type="molecule type" value="Genomic_DNA"/>
</dbReference>
<evidence type="ECO:0000313" key="2">
    <source>
        <dbReference type="Proteomes" id="UP000591131"/>
    </source>
</evidence>